<keyword evidence="16" id="KW-1185">Reference proteome</keyword>
<evidence type="ECO:0000256" key="8">
    <source>
        <dbReference type="ARBA" id="ARBA00023136"/>
    </source>
</evidence>
<reference evidence="15 16" key="1">
    <citation type="submission" date="2017-06" db="EMBL/GenBank/DDBJ databases">
        <title>A platform for efficient transgenesis in Macrostomum lignano, a flatworm model organism for stem cell research.</title>
        <authorList>
            <person name="Berezikov E."/>
        </authorList>
    </citation>
    <scope>NUCLEOTIDE SEQUENCE [LARGE SCALE GENOMIC DNA]</scope>
    <source>
        <strain evidence="15">DV1</strain>
        <tissue evidence="15">Whole organism</tissue>
    </source>
</reference>
<sequence length="318" mass="34305">PNVSKMLAILTEVVCLLCQIVADIAKSAYNNFTPASWRSKNISGQTAVVTGAASGLGRLLAIRLSGLGCRLVLIDISTGVDDVAAECRSAGSPKVQAYQCDLSSREAIYATCERLLAEFGQRVDILVNNAGVVTGRPFLDCPDAMIRRTMAVNIEAHFWLCKALLPGMIERNCGHIVTVASGAGQLGVPSLSDYCASKFAAVGFDESLKFELASRGNGGVRTTCVCPYYINTGMFDGVVSRFPRLLPVMDPDYVIDKMVQAILTNQELLVLPRLLYYTNIIHKVVPVSVSYKLLNFFGVFDSMAGFRGRQGGADAKKD</sequence>
<dbReference type="InterPro" id="IPR002347">
    <property type="entry name" value="SDR_fam"/>
</dbReference>
<protein>
    <recommendedName>
        <fullName evidence="10">Short-chain dehydrogenase/reductase 3</fullName>
    </recommendedName>
    <alternativeName>
        <fullName evidence="11">Retinal short-chain dehydrogenase/reductase 1</fullName>
    </alternativeName>
</protein>
<evidence type="ECO:0000256" key="4">
    <source>
        <dbReference type="ARBA" id="ARBA00022857"/>
    </source>
</evidence>
<proteinExistence type="inferred from homology"/>
<dbReference type="CDD" id="cd05339">
    <property type="entry name" value="17beta-HSDXI-like_SDR_c"/>
    <property type="match status" value="1"/>
</dbReference>
<evidence type="ECO:0000256" key="2">
    <source>
        <dbReference type="ARBA" id="ARBA00006484"/>
    </source>
</evidence>
<evidence type="ECO:0000256" key="6">
    <source>
        <dbReference type="ARBA" id="ARBA00023002"/>
    </source>
</evidence>
<dbReference type="GO" id="GO:0052650">
    <property type="term" value="F:all-trans-retinol dehydrogenase (NADP+) activity"/>
    <property type="evidence" value="ECO:0007669"/>
    <property type="project" value="UniProtKB-ARBA"/>
</dbReference>
<feature type="signal peptide" evidence="13">
    <location>
        <begin position="1"/>
        <end position="18"/>
    </location>
</feature>
<dbReference type="FunFam" id="3.40.50.720:FF:000131">
    <property type="entry name" value="Short-chain dehydrogenase/reductase 3"/>
    <property type="match status" value="1"/>
</dbReference>
<dbReference type="PRINTS" id="PR00081">
    <property type="entry name" value="GDHRDH"/>
</dbReference>
<accession>A0A267G550</accession>
<dbReference type="Gene3D" id="3.40.50.720">
    <property type="entry name" value="NAD(P)-binding Rossmann-like Domain"/>
    <property type="match status" value="1"/>
</dbReference>
<comment type="similarity">
    <text evidence="2 12">Belongs to the short-chain dehydrogenases/reductases (SDR) family.</text>
</comment>
<evidence type="ECO:0000256" key="9">
    <source>
        <dbReference type="ARBA" id="ARBA00059620"/>
    </source>
</evidence>
<dbReference type="Proteomes" id="UP000215902">
    <property type="component" value="Unassembled WGS sequence"/>
</dbReference>
<evidence type="ECO:0000256" key="7">
    <source>
        <dbReference type="ARBA" id="ARBA00023098"/>
    </source>
</evidence>
<dbReference type="InterPro" id="IPR057326">
    <property type="entry name" value="KR_dom"/>
</dbReference>
<keyword evidence="4" id="KW-0521">NADP</keyword>
<feature type="chain" id="PRO_5013170647" description="Short-chain dehydrogenase/reductase 3" evidence="13">
    <location>
        <begin position="19"/>
        <end position="318"/>
    </location>
</feature>
<dbReference type="SUPFAM" id="SSF51735">
    <property type="entry name" value="NAD(P)-binding Rossmann-fold domains"/>
    <property type="match status" value="1"/>
</dbReference>
<dbReference type="PANTHER" id="PTHR24322">
    <property type="entry name" value="PKSB"/>
    <property type="match status" value="1"/>
</dbReference>
<evidence type="ECO:0000259" key="14">
    <source>
        <dbReference type="SMART" id="SM00822"/>
    </source>
</evidence>
<evidence type="ECO:0000313" key="15">
    <source>
        <dbReference type="EMBL" id="PAA81148.1"/>
    </source>
</evidence>
<evidence type="ECO:0000256" key="3">
    <source>
        <dbReference type="ARBA" id="ARBA00022692"/>
    </source>
</evidence>
<dbReference type="Pfam" id="PF00106">
    <property type="entry name" value="adh_short"/>
    <property type="match status" value="1"/>
</dbReference>
<evidence type="ECO:0000256" key="5">
    <source>
        <dbReference type="ARBA" id="ARBA00022989"/>
    </source>
</evidence>
<dbReference type="OrthoDB" id="10253736at2759"/>
<dbReference type="AlphaFoldDB" id="A0A267G550"/>
<feature type="non-terminal residue" evidence="15">
    <location>
        <position position="1"/>
    </location>
</feature>
<evidence type="ECO:0000256" key="12">
    <source>
        <dbReference type="RuleBase" id="RU000363"/>
    </source>
</evidence>
<evidence type="ECO:0000256" key="13">
    <source>
        <dbReference type="SAM" id="SignalP"/>
    </source>
</evidence>
<dbReference type="SMART" id="SM00822">
    <property type="entry name" value="PKS_KR"/>
    <property type="match status" value="1"/>
</dbReference>
<dbReference type="PRINTS" id="PR00080">
    <property type="entry name" value="SDRFAMILY"/>
</dbReference>
<keyword evidence="5" id="KW-1133">Transmembrane helix</keyword>
<comment type="function">
    <text evidence="9">Catalyzes the reduction of all-trans-retinal to all-trans-retinol in the presence of NADPH.</text>
</comment>
<comment type="subcellular location">
    <subcellularLocation>
        <location evidence="1">Membrane</location>
        <topology evidence="1">Multi-pass membrane protein</topology>
    </subcellularLocation>
</comment>
<keyword evidence="6" id="KW-0560">Oxidoreductase</keyword>
<name>A0A267G550_9PLAT</name>
<keyword evidence="7" id="KW-0443">Lipid metabolism</keyword>
<keyword evidence="13" id="KW-0732">Signal</keyword>
<evidence type="ECO:0000256" key="11">
    <source>
        <dbReference type="ARBA" id="ARBA00082544"/>
    </source>
</evidence>
<evidence type="ECO:0000313" key="16">
    <source>
        <dbReference type="Proteomes" id="UP000215902"/>
    </source>
</evidence>
<evidence type="ECO:0000256" key="10">
    <source>
        <dbReference type="ARBA" id="ARBA00068717"/>
    </source>
</evidence>
<dbReference type="GO" id="GO:0005811">
    <property type="term" value="C:lipid droplet"/>
    <property type="evidence" value="ECO:0007669"/>
    <property type="project" value="TreeGrafter"/>
</dbReference>
<keyword evidence="8" id="KW-0472">Membrane</keyword>
<dbReference type="InterPro" id="IPR036291">
    <property type="entry name" value="NAD(P)-bd_dom_sf"/>
</dbReference>
<dbReference type="STRING" id="282301.A0A267G550"/>
<evidence type="ECO:0000256" key="1">
    <source>
        <dbReference type="ARBA" id="ARBA00004141"/>
    </source>
</evidence>
<organism evidence="15 16">
    <name type="scientific">Macrostomum lignano</name>
    <dbReference type="NCBI Taxonomy" id="282301"/>
    <lineage>
        <taxon>Eukaryota</taxon>
        <taxon>Metazoa</taxon>
        <taxon>Spiralia</taxon>
        <taxon>Lophotrochozoa</taxon>
        <taxon>Platyhelminthes</taxon>
        <taxon>Rhabditophora</taxon>
        <taxon>Macrostomorpha</taxon>
        <taxon>Macrostomida</taxon>
        <taxon>Macrostomidae</taxon>
        <taxon>Macrostomum</taxon>
    </lineage>
</organism>
<gene>
    <name evidence="15" type="ORF">BOX15_Mlig033698g6</name>
</gene>
<dbReference type="GO" id="GO:0016020">
    <property type="term" value="C:membrane"/>
    <property type="evidence" value="ECO:0007669"/>
    <property type="project" value="UniProtKB-SubCell"/>
</dbReference>
<keyword evidence="3" id="KW-0812">Transmembrane</keyword>
<comment type="caution">
    <text evidence="15">The sequence shown here is derived from an EMBL/GenBank/DDBJ whole genome shotgun (WGS) entry which is preliminary data.</text>
</comment>
<dbReference type="EMBL" id="NIVC01000546">
    <property type="protein sequence ID" value="PAA81148.1"/>
    <property type="molecule type" value="Genomic_DNA"/>
</dbReference>
<feature type="domain" description="Ketoreductase" evidence="14">
    <location>
        <begin position="45"/>
        <end position="251"/>
    </location>
</feature>
<dbReference type="PANTHER" id="PTHR24322:SF746">
    <property type="entry name" value="SHORT CHAIN DEHYDROGENASE_REDUCTASE FAMILY 16C MEMBER 5"/>
    <property type="match status" value="1"/>
</dbReference>